<organism evidence="2 3">
    <name type="scientific">Chitinophaga oryziterrae</name>
    <dbReference type="NCBI Taxonomy" id="1031224"/>
    <lineage>
        <taxon>Bacteria</taxon>
        <taxon>Pseudomonadati</taxon>
        <taxon>Bacteroidota</taxon>
        <taxon>Chitinophagia</taxon>
        <taxon>Chitinophagales</taxon>
        <taxon>Chitinophagaceae</taxon>
        <taxon>Chitinophaga</taxon>
    </lineage>
</organism>
<reference evidence="2 3" key="1">
    <citation type="submission" date="2019-12" db="EMBL/GenBank/DDBJ databases">
        <title>The draft genomic sequence of strain Chitinophaga oryziterrae JCM 16595.</title>
        <authorList>
            <person name="Zhang X."/>
        </authorList>
    </citation>
    <scope>NUCLEOTIDE SEQUENCE [LARGE SCALE GENOMIC DNA]</scope>
    <source>
        <strain evidence="2 3">JCM 16595</strain>
    </source>
</reference>
<name>A0A6N8J3E7_9BACT</name>
<evidence type="ECO:0000313" key="3">
    <source>
        <dbReference type="Proteomes" id="UP000468388"/>
    </source>
</evidence>
<dbReference type="OrthoDB" id="639821at2"/>
<dbReference type="AlphaFoldDB" id="A0A6N8J3E7"/>
<evidence type="ECO:0000256" key="1">
    <source>
        <dbReference type="SAM" id="SignalP"/>
    </source>
</evidence>
<gene>
    <name evidence="2" type="ORF">GO495_03955</name>
</gene>
<accession>A0A6N8J3E7</accession>
<keyword evidence="1" id="KW-0732">Signal</keyword>
<feature type="chain" id="PRO_5026925172" evidence="1">
    <location>
        <begin position="19"/>
        <end position="461"/>
    </location>
</feature>
<proteinExistence type="predicted"/>
<protein>
    <submittedName>
        <fullName evidence="2">Uncharacterized protein</fullName>
    </submittedName>
</protein>
<dbReference type="Proteomes" id="UP000468388">
    <property type="component" value="Unassembled WGS sequence"/>
</dbReference>
<dbReference type="EMBL" id="WRXO01000001">
    <property type="protein sequence ID" value="MVT39727.1"/>
    <property type="molecule type" value="Genomic_DNA"/>
</dbReference>
<comment type="caution">
    <text evidence="2">The sequence shown here is derived from an EMBL/GenBank/DDBJ whole genome shotgun (WGS) entry which is preliminary data.</text>
</comment>
<keyword evidence="3" id="KW-1185">Reference proteome</keyword>
<dbReference type="RefSeq" id="WP_157298379.1">
    <property type="nucleotide sequence ID" value="NZ_BAAAZB010000005.1"/>
</dbReference>
<evidence type="ECO:0000313" key="2">
    <source>
        <dbReference type="EMBL" id="MVT39727.1"/>
    </source>
</evidence>
<feature type="signal peptide" evidence="1">
    <location>
        <begin position="1"/>
        <end position="18"/>
    </location>
</feature>
<sequence>MRIIVTLILLCCVLTATAQTDKWTGTWRMEHKPYATAAPIQIELQIGKPERNALYPAQLKLSYGGFSGIYELLLAKKNDGQLGIGRNKFPIQEKPFSLGSWMLYLNGTLNYNKNVLSLQRMWISSFGLFMKGLYDDDEIYESSKVALRNFLYQDSIALKKINNTPWIHPHTNRILHPEKDSIYFGIYDKITLSDLMLHVLIRDEDAIDRDTISLVLNGNPLLDRAFISSEDKVLAIPLDTGMNILTFFADNYGRLPPNTGAFRTQTDSGYYTYDFSQRPNAYATFLVAQFYRTPPPFKPVPVIAPPARITGPAPVSPPARVSPPAMVSVPSLSELKKLQQDPRTTLRKNSLVDQLTVATPQVELELWDDAAEDGDSVSIRLNDRLIVTSFPVLKQNQKLSVVLEPGENRLLLLADNLGSIPPNTAVMKITAGTIKKYVRIKTDLKQNNLLLINYIGPASKK</sequence>